<organism evidence="1">
    <name type="scientific">Anguilla anguilla</name>
    <name type="common">European freshwater eel</name>
    <name type="synonym">Muraena anguilla</name>
    <dbReference type="NCBI Taxonomy" id="7936"/>
    <lineage>
        <taxon>Eukaryota</taxon>
        <taxon>Metazoa</taxon>
        <taxon>Chordata</taxon>
        <taxon>Craniata</taxon>
        <taxon>Vertebrata</taxon>
        <taxon>Euteleostomi</taxon>
        <taxon>Actinopterygii</taxon>
        <taxon>Neopterygii</taxon>
        <taxon>Teleostei</taxon>
        <taxon>Anguilliformes</taxon>
        <taxon>Anguillidae</taxon>
        <taxon>Anguilla</taxon>
    </lineage>
</organism>
<proteinExistence type="predicted"/>
<dbReference type="EMBL" id="GBXM01008725">
    <property type="protein sequence ID" value="JAH99852.1"/>
    <property type="molecule type" value="Transcribed_RNA"/>
</dbReference>
<dbReference type="AlphaFoldDB" id="A0A0E9XAT1"/>
<protein>
    <submittedName>
        <fullName evidence="1">Uncharacterized protein</fullName>
    </submittedName>
</protein>
<sequence length="31" mass="3587">MFRCCALNSERLKERLGWGEMILARVDKCAS</sequence>
<accession>A0A0E9XAT1</accession>
<reference evidence="1" key="1">
    <citation type="submission" date="2014-11" db="EMBL/GenBank/DDBJ databases">
        <authorList>
            <person name="Amaro Gonzalez C."/>
        </authorList>
    </citation>
    <scope>NUCLEOTIDE SEQUENCE</scope>
</reference>
<reference evidence="1" key="2">
    <citation type="journal article" date="2015" name="Fish Shellfish Immunol.">
        <title>Early steps in the European eel (Anguilla anguilla)-Vibrio vulnificus interaction in the gills: Role of the RtxA13 toxin.</title>
        <authorList>
            <person name="Callol A."/>
            <person name="Pajuelo D."/>
            <person name="Ebbesson L."/>
            <person name="Teles M."/>
            <person name="MacKenzie S."/>
            <person name="Amaro C."/>
        </authorList>
    </citation>
    <scope>NUCLEOTIDE SEQUENCE</scope>
</reference>
<name>A0A0E9XAT1_ANGAN</name>
<evidence type="ECO:0000313" key="1">
    <source>
        <dbReference type="EMBL" id="JAH99852.1"/>
    </source>
</evidence>